<dbReference type="OrthoDB" id="9798772at2"/>
<protein>
    <recommendedName>
        <fullName evidence="3">Urease accessory protein UreF</fullName>
    </recommendedName>
</protein>
<keyword evidence="2 3" id="KW-0143">Chaperone</keyword>
<dbReference type="AlphaFoldDB" id="A0A1J5MSQ2"/>
<dbReference type="Pfam" id="PF01730">
    <property type="entry name" value="UreF"/>
    <property type="match status" value="1"/>
</dbReference>
<comment type="similarity">
    <text evidence="3">Belongs to the UreF family.</text>
</comment>
<keyword evidence="3" id="KW-0963">Cytoplasm</keyword>
<comment type="subcellular location">
    <subcellularLocation>
        <location evidence="3">Cytoplasm</location>
    </subcellularLocation>
</comment>
<keyword evidence="5" id="KW-1185">Reference proteome</keyword>
<name>A0A1J5MSQ2_9BACT</name>
<dbReference type="RefSeq" id="WP_129586484.1">
    <property type="nucleotide sequence ID" value="NZ_LKAQ01000004.1"/>
</dbReference>
<dbReference type="InterPro" id="IPR038277">
    <property type="entry name" value="UreF_sf"/>
</dbReference>
<evidence type="ECO:0000313" key="4">
    <source>
        <dbReference type="EMBL" id="OIQ49034.1"/>
    </source>
</evidence>
<keyword evidence="1 3" id="KW-0996">Nickel insertion</keyword>
<evidence type="ECO:0000256" key="2">
    <source>
        <dbReference type="ARBA" id="ARBA00023186"/>
    </source>
</evidence>
<proteinExistence type="inferred from homology"/>
<dbReference type="PIRSF" id="PIRSF009467">
    <property type="entry name" value="Ureas_acces_UreF"/>
    <property type="match status" value="1"/>
</dbReference>
<dbReference type="InterPro" id="IPR002639">
    <property type="entry name" value="UreF"/>
</dbReference>
<accession>A0A1J5MSQ2</accession>
<comment type="caution">
    <text evidence="4">The sequence shown here is derived from an EMBL/GenBank/DDBJ whole genome shotgun (WGS) entry which is preliminary data.</text>
</comment>
<sequence>MNVSPQLLRLMQLASPALPVGTFAYSQGLETGADMGVRDEAAASAWIFGVMEHGLTRLDLPILARMQAAWLDDDLPRIEHWSARLLASRETAELRDEERQTGAALARLLRDLGLEDAAAWIQSPKRTFGALFSLAGARWSIGADALCAAYAFAWAENQVAAAIKLLPMGQTGGQRILSRAAQRIPDLVEEALGLEDDAVGGTAPGQVMASALHETQRTRLFRS</sequence>
<dbReference type="HAMAP" id="MF_01385">
    <property type="entry name" value="UreF"/>
    <property type="match status" value="1"/>
</dbReference>
<evidence type="ECO:0000313" key="5">
    <source>
        <dbReference type="Proteomes" id="UP000181901"/>
    </source>
</evidence>
<dbReference type="Proteomes" id="UP000181901">
    <property type="component" value="Unassembled WGS sequence"/>
</dbReference>
<evidence type="ECO:0000256" key="1">
    <source>
        <dbReference type="ARBA" id="ARBA00022988"/>
    </source>
</evidence>
<dbReference type="GO" id="GO:0016151">
    <property type="term" value="F:nickel cation binding"/>
    <property type="evidence" value="ECO:0007669"/>
    <property type="project" value="UniProtKB-UniRule"/>
</dbReference>
<dbReference type="GO" id="GO:0005737">
    <property type="term" value="C:cytoplasm"/>
    <property type="evidence" value="ECO:0007669"/>
    <property type="project" value="UniProtKB-SubCell"/>
</dbReference>
<comment type="subunit">
    <text evidence="3">UreD, UreF and UreG form a complex that acts as a GTP-hydrolysis-dependent molecular chaperone, activating the urease apoprotein by helping to assemble the nickel containing metallocenter of UreC. The UreE protein probably delivers the nickel.</text>
</comment>
<reference evidence="4 5" key="1">
    <citation type="submission" date="2015-09" db="EMBL/GenBank/DDBJ databases">
        <title>Genome of Desulfovibrio dechloracetivorans BerOc1, a mercury methylating strain isolated from highly hydrocarbons and metals contaminated coastal sediments.</title>
        <authorList>
            <person name="Goni Urriza M."/>
            <person name="Gassie C."/>
            <person name="Bouchez O."/>
            <person name="Klopp C."/>
            <person name="Ranchou-Peyruse A."/>
            <person name="Remy G."/>
        </authorList>
    </citation>
    <scope>NUCLEOTIDE SEQUENCE [LARGE SCALE GENOMIC DNA]</scope>
    <source>
        <strain evidence="4 5">BerOc1</strain>
    </source>
</reference>
<organism evidence="4 5">
    <name type="scientific">Pseudodesulfovibrio hydrargyri</name>
    <dbReference type="NCBI Taxonomy" id="2125990"/>
    <lineage>
        <taxon>Bacteria</taxon>
        <taxon>Pseudomonadati</taxon>
        <taxon>Thermodesulfobacteriota</taxon>
        <taxon>Desulfovibrionia</taxon>
        <taxon>Desulfovibrionales</taxon>
        <taxon>Desulfovibrionaceae</taxon>
    </lineage>
</organism>
<gene>
    <name evidence="3 4" type="primary">ureF</name>
    <name evidence="4" type="ORF">BerOc1_00953</name>
</gene>
<dbReference type="EMBL" id="LKAQ01000004">
    <property type="protein sequence ID" value="OIQ49034.1"/>
    <property type="molecule type" value="Genomic_DNA"/>
</dbReference>
<evidence type="ECO:0000256" key="3">
    <source>
        <dbReference type="HAMAP-Rule" id="MF_01385"/>
    </source>
</evidence>
<dbReference type="Gene3D" id="1.10.4190.10">
    <property type="entry name" value="Urease accessory protein UreF"/>
    <property type="match status" value="1"/>
</dbReference>
<comment type="function">
    <text evidence="3">Required for maturation of urease via the functional incorporation of the urease nickel metallocenter.</text>
</comment>
<dbReference type="PANTHER" id="PTHR33620:SF1">
    <property type="entry name" value="UREASE ACCESSORY PROTEIN F"/>
    <property type="match status" value="1"/>
</dbReference>
<dbReference type="PANTHER" id="PTHR33620">
    <property type="entry name" value="UREASE ACCESSORY PROTEIN F"/>
    <property type="match status" value="1"/>
</dbReference>